<organism evidence="1 2">
    <name type="scientific">Symbiodinium necroappetens</name>
    <dbReference type="NCBI Taxonomy" id="1628268"/>
    <lineage>
        <taxon>Eukaryota</taxon>
        <taxon>Sar</taxon>
        <taxon>Alveolata</taxon>
        <taxon>Dinophyceae</taxon>
        <taxon>Suessiales</taxon>
        <taxon>Symbiodiniaceae</taxon>
        <taxon>Symbiodinium</taxon>
    </lineage>
</organism>
<proteinExistence type="predicted"/>
<dbReference type="AlphaFoldDB" id="A0A812NPW1"/>
<dbReference type="OrthoDB" id="437834at2759"/>
<name>A0A812NPW1_9DINO</name>
<reference evidence="1" key="1">
    <citation type="submission" date="2021-02" db="EMBL/GenBank/DDBJ databases">
        <authorList>
            <person name="Dougan E. K."/>
            <person name="Rhodes N."/>
            <person name="Thang M."/>
            <person name="Chan C."/>
        </authorList>
    </citation>
    <scope>NUCLEOTIDE SEQUENCE</scope>
</reference>
<gene>
    <name evidence="1" type="ORF">SNEC2469_LOCUS8248</name>
</gene>
<dbReference type="Proteomes" id="UP000601435">
    <property type="component" value="Unassembled WGS sequence"/>
</dbReference>
<sequence length="194" mass="22077">MRDGPGHGQAVANLASTRHLSVRLRGRSLIDIALDLSMRFRRRDWQLSQLLDDDGDRLFINLRSIPVFDGASPVIEPQDTTRSPTRFVRNIVEMFADQELQFCSGQTGKVWKLRSKETLYSWTLWLGLREDVCGEAFSRALRRALWGQSATLVSFRLTCRGPFAQLHDSVGGRRCKNVNKYRASAGREPLLRDA</sequence>
<evidence type="ECO:0000313" key="1">
    <source>
        <dbReference type="EMBL" id="CAE7326836.1"/>
    </source>
</evidence>
<comment type="caution">
    <text evidence="1">The sequence shown here is derived from an EMBL/GenBank/DDBJ whole genome shotgun (WGS) entry which is preliminary data.</text>
</comment>
<protein>
    <submittedName>
        <fullName evidence="1">Uncharacterized protein</fullName>
    </submittedName>
</protein>
<accession>A0A812NPW1</accession>
<keyword evidence="2" id="KW-1185">Reference proteome</keyword>
<evidence type="ECO:0000313" key="2">
    <source>
        <dbReference type="Proteomes" id="UP000601435"/>
    </source>
</evidence>
<dbReference type="EMBL" id="CAJNJA010013686">
    <property type="protein sequence ID" value="CAE7326836.1"/>
    <property type="molecule type" value="Genomic_DNA"/>
</dbReference>